<accession>A0A8S4RKB7</accession>
<organism evidence="1 2">
    <name type="scientific">Pararge aegeria aegeria</name>
    <dbReference type="NCBI Taxonomy" id="348720"/>
    <lineage>
        <taxon>Eukaryota</taxon>
        <taxon>Metazoa</taxon>
        <taxon>Ecdysozoa</taxon>
        <taxon>Arthropoda</taxon>
        <taxon>Hexapoda</taxon>
        <taxon>Insecta</taxon>
        <taxon>Pterygota</taxon>
        <taxon>Neoptera</taxon>
        <taxon>Endopterygota</taxon>
        <taxon>Lepidoptera</taxon>
        <taxon>Glossata</taxon>
        <taxon>Ditrysia</taxon>
        <taxon>Papilionoidea</taxon>
        <taxon>Nymphalidae</taxon>
        <taxon>Satyrinae</taxon>
        <taxon>Satyrini</taxon>
        <taxon>Parargina</taxon>
        <taxon>Pararge</taxon>
    </lineage>
</organism>
<proteinExistence type="predicted"/>
<protein>
    <submittedName>
        <fullName evidence="1">Jg7832 protein</fullName>
    </submittedName>
</protein>
<dbReference type="EMBL" id="CAKXAJ010025311">
    <property type="protein sequence ID" value="CAH2237978.1"/>
    <property type="molecule type" value="Genomic_DNA"/>
</dbReference>
<dbReference type="AlphaFoldDB" id="A0A8S4RKB7"/>
<sequence length="110" mass="12211">MTFNEYHLVILIKYATLYSEWEDDELDITLGLLVALPIVVGFQISQRNMLTISSTSVVSAWVIYGQIKSSGLAAESLPEMLTSIAILRELLNHARNSDSSTDHIALSISR</sequence>
<gene>
    <name evidence="1" type="primary">jg7832</name>
    <name evidence="1" type="ORF">PAEG_LOCUS15138</name>
</gene>
<keyword evidence="2" id="KW-1185">Reference proteome</keyword>
<evidence type="ECO:0000313" key="1">
    <source>
        <dbReference type="EMBL" id="CAH2237978.1"/>
    </source>
</evidence>
<evidence type="ECO:0000313" key="2">
    <source>
        <dbReference type="Proteomes" id="UP000838756"/>
    </source>
</evidence>
<reference evidence="1" key="1">
    <citation type="submission" date="2022-03" db="EMBL/GenBank/DDBJ databases">
        <authorList>
            <person name="Lindestad O."/>
        </authorList>
    </citation>
    <scope>NUCLEOTIDE SEQUENCE</scope>
</reference>
<comment type="caution">
    <text evidence="1">The sequence shown here is derived from an EMBL/GenBank/DDBJ whole genome shotgun (WGS) entry which is preliminary data.</text>
</comment>
<dbReference type="Proteomes" id="UP000838756">
    <property type="component" value="Unassembled WGS sequence"/>
</dbReference>
<name>A0A8S4RKB7_9NEOP</name>